<evidence type="ECO:0000313" key="2">
    <source>
        <dbReference type="Proteomes" id="UP000002038"/>
    </source>
</evidence>
<sequence>MYKTDWQMPPPVKKGTLQMYQQDHAGHNGLSSEHAISSITRARTLVEARISVPRQHSNTPTSVLDQLQAGHQPRKRKTAMASETLEGFVKKLRTMSGIGLVGLSRSGVRFVSQLAAAWCISRPPTSDLQSMRVTSSVKGSASRPFGIRYMAHYSSGCEKAKCSVTAFNNLWLNSFTILPVLGQEAVRYHADNMTLQSETGDYLQVTDTKSTR</sequence>
<dbReference type="AlphaFoldDB" id="A0A179URB2"/>
<dbReference type="EMBL" id="GG657460">
    <property type="protein sequence ID" value="OAT10645.1"/>
    <property type="molecule type" value="Genomic_DNA"/>
</dbReference>
<name>A0A179URB2_BLAGS</name>
<dbReference type="RefSeq" id="XP_002623613.1">
    <property type="nucleotide sequence ID" value="XM_002623567.1"/>
</dbReference>
<reference evidence="2" key="1">
    <citation type="journal article" date="2015" name="PLoS Genet.">
        <title>The dynamic genome and transcriptome of the human fungal pathogen Blastomyces and close relative Emmonsia.</title>
        <authorList>
            <person name="Munoz J.F."/>
            <person name="Gauthier G.M."/>
            <person name="Desjardins C.A."/>
            <person name="Gallo J.E."/>
            <person name="Holder J."/>
            <person name="Sullivan T.D."/>
            <person name="Marty A.J."/>
            <person name="Carmen J.C."/>
            <person name="Chen Z."/>
            <person name="Ding L."/>
            <person name="Gujja S."/>
            <person name="Magrini V."/>
            <person name="Misas E."/>
            <person name="Mitreva M."/>
            <person name="Priest M."/>
            <person name="Saif S."/>
            <person name="Whiston E.A."/>
            <person name="Young S."/>
            <person name="Zeng Q."/>
            <person name="Goldman W.E."/>
            <person name="Mardis E.R."/>
            <person name="Taylor J.W."/>
            <person name="McEwen J.G."/>
            <person name="Clay O.K."/>
            <person name="Klein B.S."/>
            <person name="Cuomo C.A."/>
        </authorList>
    </citation>
    <scope>NUCLEOTIDE SEQUENCE [LARGE SCALE GENOMIC DNA]</scope>
    <source>
        <strain evidence="2">SLH14081</strain>
    </source>
</reference>
<evidence type="ECO:0000313" key="1">
    <source>
        <dbReference type="EMBL" id="OAT10645.1"/>
    </source>
</evidence>
<protein>
    <submittedName>
        <fullName evidence="1">Uncharacterized protein</fullName>
    </submittedName>
</protein>
<dbReference type="KEGG" id="bgh:BDBG_06461"/>
<gene>
    <name evidence="1" type="ORF">BDBG_06461</name>
</gene>
<accession>A0A179URB2</accession>
<proteinExistence type="predicted"/>
<dbReference type="VEuPathDB" id="FungiDB:BDBG_06461"/>
<keyword evidence="2" id="KW-1185">Reference proteome</keyword>
<organism evidence="1 2">
    <name type="scientific">Blastomyces gilchristii (strain SLH14081)</name>
    <name type="common">Blastomyces dermatitidis</name>
    <dbReference type="NCBI Taxonomy" id="559298"/>
    <lineage>
        <taxon>Eukaryota</taxon>
        <taxon>Fungi</taxon>
        <taxon>Dikarya</taxon>
        <taxon>Ascomycota</taxon>
        <taxon>Pezizomycotina</taxon>
        <taxon>Eurotiomycetes</taxon>
        <taxon>Eurotiomycetidae</taxon>
        <taxon>Onygenales</taxon>
        <taxon>Ajellomycetaceae</taxon>
        <taxon>Blastomyces</taxon>
    </lineage>
</organism>
<dbReference type="Proteomes" id="UP000002038">
    <property type="component" value="Unassembled WGS sequence"/>
</dbReference>
<dbReference type="GeneID" id="8503428"/>